<accession>A0A9D3VQR8</accession>
<dbReference type="Proteomes" id="UP000828251">
    <property type="component" value="Unassembled WGS sequence"/>
</dbReference>
<gene>
    <name evidence="2" type="ORF">J1N35_018485</name>
</gene>
<organism evidence="2 3">
    <name type="scientific">Gossypium stocksii</name>
    <dbReference type="NCBI Taxonomy" id="47602"/>
    <lineage>
        <taxon>Eukaryota</taxon>
        <taxon>Viridiplantae</taxon>
        <taxon>Streptophyta</taxon>
        <taxon>Embryophyta</taxon>
        <taxon>Tracheophyta</taxon>
        <taxon>Spermatophyta</taxon>
        <taxon>Magnoliopsida</taxon>
        <taxon>eudicotyledons</taxon>
        <taxon>Gunneridae</taxon>
        <taxon>Pentapetalae</taxon>
        <taxon>rosids</taxon>
        <taxon>malvids</taxon>
        <taxon>Malvales</taxon>
        <taxon>Malvaceae</taxon>
        <taxon>Malvoideae</taxon>
        <taxon>Gossypium</taxon>
    </lineage>
</organism>
<dbReference type="AlphaFoldDB" id="A0A9D3VQR8"/>
<protein>
    <recommendedName>
        <fullName evidence="1">Myb/SANT-like domain-containing protein</fullName>
    </recommendedName>
</protein>
<keyword evidence="3" id="KW-1185">Reference proteome</keyword>
<dbReference type="PANTHER" id="PTHR46250:SF17">
    <property type="entry name" value="MYB_SANT-LIKE DOMAIN-CONTAINING PROTEIN"/>
    <property type="match status" value="1"/>
</dbReference>
<name>A0A9D3VQR8_9ROSI</name>
<dbReference type="Pfam" id="PF12776">
    <property type="entry name" value="Myb_DNA-bind_3"/>
    <property type="match status" value="1"/>
</dbReference>
<sequence length="94" mass="11288">MGFERKCCVDFMYGRLTQCWNFNVDTGFKANYLLKLERMIEKVLPPAMLKAKHKLESRIRILKKDWAIIYGMLNRKDNSEFGWDEHRQMVVVED</sequence>
<dbReference type="OrthoDB" id="618098at2759"/>
<proteinExistence type="predicted"/>
<evidence type="ECO:0000259" key="1">
    <source>
        <dbReference type="Pfam" id="PF12776"/>
    </source>
</evidence>
<feature type="domain" description="Myb/SANT-like" evidence="1">
    <location>
        <begin position="9"/>
        <end position="94"/>
    </location>
</feature>
<dbReference type="PANTHER" id="PTHR46250">
    <property type="entry name" value="MYB/SANT-LIKE DNA-BINDING DOMAIN PROTEIN-RELATED"/>
    <property type="match status" value="1"/>
</dbReference>
<dbReference type="EMBL" id="JAIQCV010000006">
    <property type="protein sequence ID" value="KAH1091228.1"/>
    <property type="molecule type" value="Genomic_DNA"/>
</dbReference>
<dbReference type="InterPro" id="IPR024752">
    <property type="entry name" value="Myb/SANT-like_dom"/>
</dbReference>
<evidence type="ECO:0000313" key="3">
    <source>
        <dbReference type="Proteomes" id="UP000828251"/>
    </source>
</evidence>
<reference evidence="2 3" key="1">
    <citation type="journal article" date="2021" name="Plant Biotechnol. J.">
        <title>Multi-omics assisted identification of the key and species-specific regulatory components of drought-tolerant mechanisms in Gossypium stocksii.</title>
        <authorList>
            <person name="Yu D."/>
            <person name="Ke L."/>
            <person name="Zhang D."/>
            <person name="Wu Y."/>
            <person name="Sun Y."/>
            <person name="Mei J."/>
            <person name="Sun J."/>
            <person name="Sun Y."/>
        </authorList>
    </citation>
    <scope>NUCLEOTIDE SEQUENCE [LARGE SCALE GENOMIC DNA]</scope>
    <source>
        <strain evidence="3">cv. E1</strain>
        <tissue evidence="2">Leaf</tissue>
    </source>
</reference>
<evidence type="ECO:0000313" key="2">
    <source>
        <dbReference type="EMBL" id="KAH1091228.1"/>
    </source>
</evidence>
<comment type="caution">
    <text evidence="2">The sequence shown here is derived from an EMBL/GenBank/DDBJ whole genome shotgun (WGS) entry which is preliminary data.</text>
</comment>